<keyword evidence="4" id="KW-0028">Amino-acid biosynthesis</keyword>
<dbReference type="EMBL" id="JBHRSV010000016">
    <property type="protein sequence ID" value="MFC2926128.1"/>
    <property type="molecule type" value="Genomic_DNA"/>
</dbReference>
<dbReference type="Pfam" id="PF08501">
    <property type="entry name" value="Shikimate_dh_N"/>
    <property type="match status" value="1"/>
</dbReference>
<feature type="domain" description="SDH C-terminal" evidence="6">
    <location>
        <begin position="243"/>
        <end position="270"/>
    </location>
</feature>
<sequence>MTLSAATRIAGVAGSPVTHSLSPLLMNAWIAAARIDALYCGFPVDPARAETAFRGIVPLGLAGLNVTAPLKAAALNAADTVNVTARKIGAANVLVSENGFLHAYNTDAPGFIEACERHEIDVRSGPALVLGAGGAARAIVHGLVSAGAPEIRLANRSKDAAHKLRDDLAPGGIVYDWEQRNRALGDVRLVVNATTLGMAGKGELDLDWSHCDARTAAFDSIYAPSQTGFLAGARAARLKTVNGLAMLIGQARPAFELFFGQRPPDSVDAESLLTGVLEARR</sequence>
<name>A0ABV6ZXQ7_9PROT</name>
<feature type="binding site" evidence="4">
    <location>
        <position position="222"/>
    </location>
    <ligand>
        <name>shikimate</name>
        <dbReference type="ChEBI" id="CHEBI:36208"/>
    </ligand>
</feature>
<dbReference type="Proteomes" id="UP001595379">
    <property type="component" value="Unassembled WGS sequence"/>
</dbReference>
<evidence type="ECO:0000313" key="8">
    <source>
        <dbReference type="Proteomes" id="UP001595379"/>
    </source>
</evidence>
<dbReference type="InterPro" id="IPR022893">
    <property type="entry name" value="Shikimate_DH_fam"/>
</dbReference>
<dbReference type="InterPro" id="IPR046346">
    <property type="entry name" value="Aminoacid_DH-like_N_sf"/>
</dbReference>
<dbReference type="SUPFAM" id="SSF53223">
    <property type="entry name" value="Aminoacid dehydrogenase-like, N-terminal domain"/>
    <property type="match status" value="1"/>
</dbReference>
<feature type="binding site" evidence="4">
    <location>
        <position position="92"/>
    </location>
    <ligand>
        <name>shikimate</name>
        <dbReference type="ChEBI" id="CHEBI:36208"/>
    </ligand>
</feature>
<feature type="domain" description="Shikimate dehydrogenase substrate binding N-terminal" evidence="5">
    <location>
        <begin position="12"/>
        <end position="94"/>
    </location>
</feature>
<comment type="caution">
    <text evidence="7">The sequence shown here is derived from an EMBL/GenBank/DDBJ whole genome shotgun (WGS) entry which is preliminary data.</text>
</comment>
<dbReference type="Gene3D" id="3.40.50.720">
    <property type="entry name" value="NAD(P)-binding Rossmann-like Domain"/>
    <property type="match status" value="1"/>
</dbReference>
<comment type="similarity">
    <text evidence="4">Belongs to the shikimate dehydrogenase family.</text>
</comment>
<feature type="binding site" evidence="4">
    <location>
        <position position="243"/>
    </location>
    <ligand>
        <name>NADP(+)</name>
        <dbReference type="ChEBI" id="CHEBI:58349"/>
    </ligand>
</feature>
<organism evidence="7 8">
    <name type="scientific">Hyphobacterium vulgare</name>
    <dbReference type="NCBI Taxonomy" id="1736751"/>
    <lineage>
        <taxon>Bacteria</taxon>
        <taxon>Pseudomonadati</taxon>
        <taxon>Pseudomonadota</taxon>
        <taxon>Alphaproteobacteria</taxon>
        <taxon>Maricaulales</taxon>
        <taxon>Maricaulaceae</taxon>
        <taxon>Hyphobacterium</taxon>
    </lineage>
</organism>
<dbReference type="InterPro" id="IPR041121">
    <property type="entry name" value="SDH_C"/>
</dbReference>
<evidence type="ECO:0000256" key="3">
    <source>
        <dbReference type="ARBA" id="ARBA00023141"/>
    </source>
</evidence>
<comment type="subunit">
    <text evidence="4">Homodimer.</text>
</comment>
<evidence type="ECO:0000313" key="7">
    <source>
        <dbReference type="EMBL" id="MFC2926128.1"/>
    </source>
</evidence>
<evidence type="ECO:0000256" key="4">
    <source>
        <dbReference type="HAMAP-Rule" id="MF_00222"/>
    </source>
</evidence>
<keyword evidence="8" id="KW-1185">Reference proteome</keyword>
<proteinExistence type="inferred from homology"/>
<keyword evidence="3 4" id="KW-0057">Aromatic amino acid biosynthesis</keyword>
<gene>
    <name evidence="4" type="primary">aroE</name>
    <name evidence="7" type="ORF">ACFOOR_08415</name>
</gene>
<accession>A0ABV6ZXQ7</accession>
<dbReference type="PANTHER" id="PTHR21089:SF1">
    <property type="entry name" value="BIFUNCTIONAL 3-DEHYDROQUINATE DEHYDRATASE_SHIKIMATE DEHYDROGENASE, CHLOROPLASTIC"/>
    <property type="match status" value="1"/>
</dbReference>
<dbReference type="SUPFAM" id="SSF51735">
    <property type="entry name" value="NAD(P)-binding Rossmann-fold domains"/>
    <property type="match status" value="1"/>
</dbReference>
<dbReference type="CDD" id="cd01065">
    <property type="entry name" value="NAD_bind_Shikimate_DH"/>
    <property type="match status" value="1"/>
</dbReference>
<comment type="pathway">
    <text evidence="1 4">Metabolic intermediate biosynthesis; chorismate biosynthesis; chorismate from D-erythrose 4-phosphate and phosphoenolpyruvate: step 4/7.</text>
</comment>
<dbReference type="HAMAP" id="MF_00222">
    <property type="entry name" value="Shikimate_DH_AroE"/>
    <property type="match status" value="1"/>
</dbReference>
<feature type="binding site" evidence="4">
    <location>
        <begin position="20"/>
        <end position="22"/>
    </location>
    <ligand>
        <name>shikimate</name>
        <dbReference type="ChEBI" id="CHEBI:36208"/>
    </ligand>
</feature>
<feature type="binding site" evidence="4">
    <location>
        <position position="67"/>
    </location>
    <ligand>
        <name>shikimate</name>
        <dbReference type="ChEBI" id="CHEBI:36208"/>
    </ligand>
</feature>
<dbReference type="RefSeq" id="WP_343164446.1">
    <property type="nucleotide sequence ID" value="NZ_JBHRSV010000016.1"/>
</dbReference>
<reference evidence="8" key="1">
    <citation type="journal article" date="2019" name="Int. J. Syst. Evol. Microbiol.">
        <title>The Global Catalogue of Microorganisms (GCM) 10K type strain sequencing project: providing services to taxonomists for standard genome sequencing and annotation.</title>
        <authorList>
            <consortium name="The Broad Institute Genomics Platform"/>
            <consortium name="The Broad Institute Genome Sequencing Center for Infectious Disease"/>
            <person name="Wu L."/>
            <person name="Ma J."/>
        </authorList>
    </citation>
    <scope>NUCLEOTIDE SEQUENCE [LARGE SCALE GENOMIC DNA]</scope>
    <source>
        <strain evidence="8">KCTC 52487</strain>
    </source>
</reference>
<evidence type="ECO:0000259" key="5">
    <source>
        <dbReference type="Pfam" id="PF08501"/>
    </source>
</evidence>
<feature type="binding site" evidence="4">
    <location>
        <position position="107"/>
    </location>
    <ligand>
        <name>shikimate</name>
        <dbReference type="ChEBI" id="CHEBI:36208"/>
    </ligand>
</feature>
<keyword evidence="4" id="KW-0521">NADP</keyword>
<feature type="binding site" evidence="4">
    <location>
        <position position="250"/>
    </location>
    <ligand>
        <name>shikimate</name>
        <dbReference type="ChEBI" id="CHEBI:36208"/>
    </ligand>
</feature>
<evidence type="ECO:0000256" key="2">
    <source>
        <dbReference type="ARBA" id="ARBA00023002"/>
    </source>
</evidence>
<protein>
    <recommendedName>
        <fullName evidence="4">Shikimate dehydrogenase (NADP(+))</fullName>
        <shortName evidence="4">SDH</shortName>
        <ecNumber evidence="4">1.1.1.25</ecNumber>
    </recommendedName>
</protein>
<evidence type="ECO:0000256" key="1">
    <source>
        <dbReference type="ARBA" id="ARBA00004871"/>
    </source>
</evidence>
<evidence type="ECO:0000259" key="6">
    <source>
        <dbReference type="Pfam" id="PF18317"/>
    </source>
</evidence>
<dbReference type="EC" id="1.1.1.25" evidence="4"/>
<dbReference type="InterPro" id="IPR013708">
    <property type="entry name" value="Shikimate_DH-bd_N"/>
</dbReference>
<dbReference type="PANTHER" id="PTHR21089">
    <property type="entry name" value="SHIKIMATE DEHYDROGENASE"/>
    <property type="match status" value="1"/>
</dbReference>
<dbReference type="InterPro" id="IPR036291">
    <property type="entry name" value="NAD(P)-bd_dom_sf"/>
</dbReference>
<dbReference type="Pfam" id="PF18317">
    <property type="entry name" value="SDH_C"/>
    <property type="match status" value="1"/>
</dbReference>
<keyword evidence="2 4" id="KW-0560">Oxidoreductase</keyword>
<dbReference type="Gene3D" id="3.40.50.10860">
    <property type="entry name" value="Leucine Dehydrogenase, chain A, domain 1"/>
    <property type="match status" value="1"/>
</dbReference>
<comment type="function">
    <text evidence="4">Involved in the biosynthesis of the chorismate, which leads to the biosynthesis of aromatic amino acids. Catalyzes the reversible NADPH linked reduction of 3-dehydroshikimate (DHSA) to yield shikimate (SA).</text>
</comment>
<feature type="binding site" evidence="4">
    <location>
        <begin position="131"/>
        <end position="135"/>
    </location>
    <ligand>
        <name>NADP(+)</name>
        <dbReference type="ChEBI" id="CHEBI:58349"/>
    </ligand>
</feature>
<feature type="active site" description="Proton acceptor" evidence="4">
    <location>
        <position position="71"/>
    </location>
</feature>
<comment type="caution">
    <text evidence="4">Lacks conserved residue(s) required for the propagation of feature annotation.</text>
</comment>
<comment type="catalytic activity">
    <reaction evidence="4">
        <text>shikimate + NADP(+) = 3-dehydroshikimate + NADPH + H(+)</text>
        <dbReference type="Rhea" id="RHEA:17737"/>
        <dbReference type="ChEBI" id="CHEBI:15378"/>
        <dbReference type="ChEBI" id="CHEBI:16630"/>
        <dbReference type="ChEBI" id="CHEBI:36208"/>
        <dbReference type="ChEBI" id="CHEBI:57783"/>
        <dbReference type="ChEBI" id="CHEBI:58349"/>
        <dbReference type="EC" id="1.1.1.25"/>
    </reaction>
</comment>